<organism evidence="1 2">
    <name type="scientific">Rhizobium laguerreae</name>
    <dbReference type="NCBI Taxonomy" id="1076926"/>
    <lineage>
        <taxon>Bacteria</taxon>
        <taxon>Pseudomonadati</taxon>
        <taxon>Pseudomonadota</taxon>
        <taxon>Alphaproteobacteria</taxon>
        <taxon>Hyphomicrobiales</taxon>
        <taxon>Rhizobiaceae</taxon>
        <taxon>Rhizobium/Agrobacterium group</taxon>
        <taxon>Rhizobium</taxon>
    </lineage>
</organism>
<dbReference type="EMBL" id="JACHXX010000006">
    <property type="protein sequence ID" value="MBB3163837.1"/>
    <property type="molecule type" value="Genomic_DNA"/>
</dbReference>
<protein>
    <submittedName>
        <fullName evidence="1">Uncharacterized protein</fullName>
    </submittedName>
</protein>
<keyword evidence="2" id="KW-1185">Reference proteome</keyword>
<name>A0ABR6GC25_9HYPH</name>
<dbReference type="Proteomes" id="UP000542811">
    <property type="component" value="Unassembled WGS sequence"/>
</dbReference>
<comment type="caution">
    <text evidence="1">The sequence shown here is derived from an EMBL/GenBank/DDBJ whole genome shotgun (WGS) entry which is preliminary data.</text>
</comment>
<proteinExistence type="predicted"/>
<evidence type="ECO:0000313" key="2">
    <source>
        <dbReference type="Proteomes" id="UP000542811"/>
    </source>
</evidence>
<accession>A0ABR6GC25</accession>
<gene>
    <name evidence="1" type="ORF">FHS25_004332</name>
</gene>
<evidence type="ECO:0000313" key="1">
    <source>
        <dbReference type="EMBL" id="MBB3163837.1"/>
    </source>
</evidence>
<sequence>MPKGYGASSLRNFVAETDILDGRSADQWQQDAFGQVDAWLRALGFRR</sequence>
<reference evidence="1 2" key="1">
    <citation type="submission" date="2020-08" db="EMBL/GenBank/DDBJ databases">
        <title>Genomic Encyclopedia of Type Strains, Phase III (KMG-III): the genomes of soil and plant-associated and newly described type strains.</title>
        <authorList>
            <person name="Whitman W."/>
        </authorList>
    </citation>
    <scope>NUCLEOTIDE SEQUENCE [LARGE SCALE GENOMIC DNA]</scope>
    <source>
        <strain evidence="1 2">CECT 8280</strain>
    </source>
</reference>